<evidence type="ECO:0008006" key="2">
    <source>
        <dbReference type="Google" id="ProtNLM"/>
    </source>
</evidence>
<reference evidence="1" key="1">
    <citation type="journal article" date="2015" name="Nature">
        <title>Complex archaea that bridge the gap between prokaryotes and eukaryotes.</title>
        <authorList>
            <person name="Spang A."/>
            <person name="Saw J.H."/>
            <person name="Jorgensen S.L."/>
            <person name="Zaremba-Niedzwiedzka K."/>
            <person name="Martijn J."/>
            <person name="Lind A.E."/>
            <person name="van Eijk R."/>
            <person name="Schleper C."/>
            <person name="Guy L."/>
            <person name="Ettema T.J."/>
        </authorList>
    </citation>
    <scope>NUCLEOTIDE SEQUENCE</scope>
</reference>
<comment type="caution">
    <text evidence="1">The sequence shown here is derived from an EMBL/GenBank/DDBJ whole genome shotgun (WGS) entry which is preliminary data.</text>
</comment>
<proteinExistence type="predicted"/>
<protein>
    <recommendedName>
        <fullName evidence="2">Phage head-tail adaptor</fullName>
    </recommendedName>
</protein>
<evidence type="ECO:0000313" key="1">
    <source>
        <dbReference type="EMBL" id="KKN60065.1"/>
    </source>
</evidence>
<dbReference type="EMBL" id="LAZR01000705">
    <property type="protein sequence ID" value="KKN60065.1"/>
    <property type="molecule type" value="Genomic_DNA"/>
</dbReference>
<organism evidence="1">
    <name type="scientific">marine sediment metagenome</name>
    <dbReference type="NCBI Taxonomy" id="412755"/>
    <lineage>
        <taxon>unclassified sequences</taxon>
        <taxon>metagenomes</taxon>
        <taxon>ecological metagenomes</taxon>
    </lineage>
</organism>
<accession>A0A0F9RUB8</accession>
<gene>
    <name evidence="1" type="ORF">LCGC14_0535340</name>
</gene>
<sequence length="108" mass="12227">MSYTSLLIDTCTTQRFTEGVADDYGRPAITWANELEDQACRLVAMPGVELKVGAEIVVADYKLFVQNIDIVEQDRVVIGGLTYEVLLVQDYSDDTTTHHKQCWLRISR</sequence>
<dbReference type="AlphaFoldDB" id="A0A0F9RUB8"/>
<name>A0A0F9RUB8_9ZZZZ</name>